<keyword evidence="5" id="KW-0862">Zinc</keyword>
<evidence type="ECO:0000313" key="8">
    <source>
        <dbReference type="EMBL" id="ANH37412.1"/>
    </source>
</evidence>
<evidence type="ECO:0000256" key="5">
    <source>
        <dbReference type="ARBA" id="ARBA00022833"/>
    </source>
</evidence>
<evidence type="ECO:0000259" key="7">
    <source>
        <dbReference type="Pfam" id="PF07687"/>
    </source>
</evidence>
<dbReference type="PANTHER" id="PTHR45962">
    <property type="entry name" value="N-FATTY-ACYL-AMINO ACID SYNTHASE/HYDROLASE PM20D1"/>
    <property type="match status" value="1"/>
</dbReference>
<organism evidence="8 9">
    <name type="scientific">Nocardioides dokdonensis FR1436</name>
    <dbReference type="NCBI Taxonomy" id="1300347"/>
    <lineage>
        <taxon>Bacteria</taxon>
        <taxon>Bacillati</taxon>
        <taxon>Actinomycetota</taxon>
        <taxon>Actinomycetes</taxon>
        <taxon>Propionibacteriales</taxon>
        <taxon>Nocardioidaceae</taxon>
        <taxon>Nocardioides</taxon>
    </lineage>
</organism>
<name>A0A1A9GIC6_9ACTN</name>
<dbReference type="OrthoDB" id="3665926at2"/>
<dbReference type="AlphaFoldDB" id="A0A1A9GIC6"/>
<dbReference type="EMBL" id="CP015079">
    <property type="protein sequence ID" value="ANH37412.1"/>
    <property type="molecule type" value="Genomic_DNA"/>
</dbReference>
<dbReference type="SUPFAM" id="SSF53187">
    <property type="entry name" value="Zn-dependent exopeptidases"/>
    <property type="match status" value="1"/>
</dbReference>
<keyword evidence="4 8" id="KW-0378">Hydrolase</keyword>
<dbReference type="InterPro" id="IPR002933">
    <property type="entry name" value="Peptidase_M20"/>
</dbReference>
<dbReference type="GO" id="GO:0006508">
    <property type="term" value="P:proteolysis"/>
    <property type="evidence" value="ECO:0007669"/>
    <property type="project" value="UniProtKB-KW"/>
</dbReference>
<dbReference type="PANTHER" id="PTHR45962:SF1">
    <property type="entry name" value="N-FATTY-ACYL-AMINO ACID SYNTHASE_HYDROLASE PM20D1"/>
    <property type="match status" value="1"/>
</dbReference>
<reference evidence="8 9" key="1">
    <citation type="submission" date="2016-03" db="EMBL/GenBank/DDBJ databases">
        <title>Complete genome sequence of a soil Actinobacterium, Nocardioides dokdonensis FR1436.</title>
        <authorList>
            <person name="Kwon S.-K."/>
            <person name="Kim K."/>
            <person name="Kim J.F."/>
        </authorList>
    </citation>
    <scope>NUCLEOTIDE SEQUENCE [LARGE SCALE GENOMIC DNA]</scope>
    <source>
        <strain evidence="8 9">FR1436</strain>
    </source>
</reference>
<dbReference type="Proteomes" id="UP000077868">
    <property type="component" value="Chromosome"/>
</dbReference>
<proteinExistence type="inferred from homology"/>
<dbReference type="GO" id="GO:0009014">
    <property type="term" value="F:succinyl-diaminopimelate desuccinylase activity"/>
    <property type="evidence" value="ECO:0007669"/>
    <property type="project" value="UniProtKB-EC"/>
</dbReference>
<keyword evidence="2" id="KW-0645">Protease</keyword>
<evidence type="ECO:0000256" key="6">
    <source>
        <dbReference type="SAM" id="MobiDB-lite"/>
    </source>
</evidence>
<dbReference type="Gene3D" id="3.40.630.10">
    <property type="entry name" value="Zn peptidases"/>
    <property type="match status" value="1"/>
</dbReference>
<dbReference type="Pfam" id="PF01546">
    <property type="entry name" value="Peptidase_M20"/>
    <property type="match status" value="1"/>
</dbReference>
<dbReference type="PATRIC" id="fig|1300347.3.peg.967"/>
<dbReference type="KEGG" id="ndk:I601_0969"/>
<feature type="domain" description="Peptidase M20 dimerisation" evidence="7">
    <location>
        <begin position="250"/>
        <end position="391"/>
    </location>
</feature>
<dbReference type="GO" id="GO:0008233">
    <property type="term" value="F:peptidase activity"/>
    <property type="evidence" value="ECO:0007669"/>
    <property type="project" value="UniProtKB-KW"/>
</dbReference>
<keyword evidence="9" id="KW-1185">Reference proteome</keyword>
<dbReference type="InterPro" id="IPR047177">
    <property type="entry name" value="Pept_M20A"/>
</dbReference>
<evidence type="ECO:0000256" key="2">
    <source>
        <dbReference type="ARBA" id="ARBA00022670"/>
    </source>
</evidence>
<comment type="similarity">
    <text evidence="1">Belongs to the peptidase M20A family.</text>
</comment>
<dbReference type="InterPro" id="IPR011650">
    <property type="entry name" value="Peptidase_M20_dimer"/>
</dbReference>
<sequence>MAGGHAPSPATRPPPVNDPHRPAVSDARPASRPPETTAFRRAGHPARRSLPPVTLREGAEQHRAVGKLQALVRIPTVSHRDPAQVDTAAFDAFLEELERQFPLLHEHLHLTRVHTHGLLLHWRGSSDERPVVLMAHLDVVPVEGEWQHPPFSAAIADGCIWGRGTLDDKGCLVGICEAVETLLERGHTPAQDLWLSFGCDEEVFGLAAPLAVAELRQRGVRPWFVLDEGGAIASEAFPGVGAPIGVIGVTEKGTTSVELRAEGRGGHASTPARNGPTARIARAITALERAPLPASLPGPTIELFRRLAPHAPLPLRPLMARADRLRPVLTRALLAAGPETAAMARTTVAVTTLSGSPALNVIASTARAGVNLRLMVGDTVSDVLAHVRRTVGDGVEVDVLESGEASPVSPYSVVDGAGGYTEVDEAFALLEDTITEVFPDAVPAPYVMMAATDSRHFTAICERVYRFAPFRMTKAQRESIHSYDEHLGVEAFLDGVDWYRRLIERLP</sequence>
<dbReference type="SUPFAM" id="SSF55031">
    <property type="entry name" value="Bacterial exopeptidase dimerisation domain"/>
    <property type="match status" value="1"/>
</dbReference>
<gene>
    <name evidence="8" type="primary">dapE_2</name>
    <name evidence="8" type="ORF">I601_0969</name>
</gene>
<dbReference type="EC" id="3.5.1.18" evidence="8"/>
<dbReference type="GO" id="GO:0046872">
    <property type="term" value="F:metal ion binding"/>
    <property type="evidence" value="ECO:0007669"/>
    <property type="project" value="UniProtKB-KW"/>
</dbReference>
<evidence type="ECO:0000256" key="4">
    <source>
        <dbReference type="ARBA" id="ARBA00022801"/>
    </source>
</evidence>
<accession>A0A1A9GIC6</accession>
<dbReference type="Gene3D" id="1.10.150.900">
    <property type="match status" value="1"/>
</dbReference>
<keyword evidence="3" id="KW-0479">Metal-binding</keyword>
<dbReference type="Gene3D" id="3.30.70.360">
    <property type="match status" value="1"/>
</dbReference>
<feature type="region of interest" description="Disordered" evidence="6">
    <location>
        <begin position="1"/>
        <end position="52"/>
    </location>
</feature>
<protein>
    <submittedName>
        <fullName evidence="8">Succinyl-diaminopimelate desuccinylase</fullName>
        <ecNumber evidence="8">3.5.1.18</ecNumber>
    </submittedName>
</protein>
<dbReference type="InterPro" id="IPR036264">
    <property type="entry name" value="Bact_exopeptidase_dim_dom"/>
</dbReference>
<evidence type="ECO:0000256" key="3">
    <source>
        <dbReference type="ARBA" id="ARBA00022723"/>
    </source>
</evidence>
<dbReference type="PIRSF" id="PIRSF036696">
    <property type="entry name" value="ACY-1"/>
    <property type="match status" value="1"/>
</dbReference>
<dbReference type="Pfam" id="PF07687">
    <property type="entry name" value="M20_dimer"/>
    <property type="match status" value="1"/>
</dbReference>
<evidence type="ECO:0000313" key="9">
    <source>
        <dbReference type="Proteomes" id="UP000077868"/>
    </source>
</evidence>
<dbReference type="STRING" id="1300347.I601_0969"/>
<evidence type="ECO:0000256" key="1">
    <source>
        <dbReference type="ARBA" id="ARBA00006247"/>
    </source>
</evidence>